<dbReference type="GO" id="GO:0003743">
    <property type="term" value="F:translation initiation factor activity"/>
    <property type="evidence" value="ECO:0007669"/>
    <property type="project" value="UniProtKB-KW"/>
</dbReference>
<evidence type="ECO:0000313" key="3">
    <source>
        <dbReference type="Proteomes" id="UP000735302"/>
    </source>
</evidence>
<dbReference type="Proteomes" id="UP000735302">
    <property type="component" value="Unassembled WGS sequence"/>
</dbReference>
<dbReference type="EMBL" id="BLXT01007071">
    <property type="protein sequence ID" value="GFO36488.1"/>
    <property type="molecule type" value="Genomic_DNA"/>
</dbReference>
<evidence type="ECO:0000313" key="2">
    <source>
        <dbReference type="EMBL" id="GFO36488.1"/>
    </source>
</evidence>
<sequence>MHIQILDRQWRSLLADEDLKKRDWEKLEIEHFWRQMVNQEEYKDLAEFMLKVTTLPQSTAEFERTFSKLNNNKTKLTISLLVKTLKSTIKTSEKFTKDHFEINERLIAHHGSARER</sequence>
<dbReference type="AlphaFoldDB" id="A0AAV4CXA0"/>
<keyword evidence="3" id="KW-1185">Reference proteome</keyword>
<dbReference type="Pfam" id="PF05699">
    <property type="entry name" value="Dimer_Tnp_hAT"/>
    <property type="match status" value="1"/>
</dbReference>
<protein>
    <submittedName>
        <fullName evidence="2">Eukaryotic translation initiation factor 4e</fullName>
    </submittedName>
</protein>
<dbReference type="InterPro" id="IPR008906">
    <property type="entry name" value="HATC_C_dom"/>
</dbReference>
<name>A0AAV4CXA0_9GAST</name>
<organism evidence="2 3">
    <name type="scientific">Plakobranchus ocellatus</name>
    <dbReference type="NCBI Taxonomy" id="259542"/>
    <lineage>
        <taxon>Eukaryota</taxon>
        <taxon>Metazoa</taxon>
        <taxon>Spiralia</taxon>
        <taxon>Lophotrochozoa</taxon>
        <taxon>Mollusca</taxon>
        <taxon>Gastropoda</taxon>
        <taxon>Heterobranchia</taxon>
        <taxon>Euthyneura</taxon>
        <taxon>Panpulmonata</taxon>
        <taxon>Sacoglossa</taxon>
        <taxon>Placobranchoidea</taxon>
        <taxon>Plakobranchidae</taxon>
        <taxon>Plakobranchus</taxon>
    </lineage>
</organism>
<keyword evidence="2" id="KW-0396">Initiation factor</keyword>
<keyword evidence="2" id="KW-0648">Protein biosynthesis</keyword>
<evidence type="ECO:0000259" key="1">
    <source>
        <dbReference type="Pfam" id="PF05699"/>
    </source>
</evidence>
<reference evidence="2 3" key="1">
    <citation type="journal article" date="2021" name="Elife">
        <title>Chloroplast acquisition without the gene transfer in kleptoplastic sea slugs, Plakobranchus ocellatus.</title>
        <authorList>
            <person name="Maeda T."/>
            <person name="Takahashi S."/>
            <person name="Yoshida T."/>
            <person name="Shimamura S."/>
            <person name="Takaki Y."/>
            <person name="Nagai Y."/>
            <person name="Toyoda A."/>
            <person name="Suzuki Y."/>
            <person name="Arimoto A."/>
            <person name="Ishii H."/>
            <person name="Satoh N."/>
            <person name="Nishiyama T."/>
            <person name="Hasebe M."/>
            <person name="Maruyama T."/>
            <person name="Minagawa J."/>
            <person name="Obokata J."/>
            <person name="Shigenobu S."/>
        </authorList>
    </citation>
    <scope>NUCLEOTIDE SEQUENCE [LARGE SCALE GENOMIC DNA]</scope>
</reference>
<proteinExistence type="predicted"/>
<feature type="domain" description="HAT C-terminal dimerisation" evidence="1">
    <location>
        <begin position="14"/>
        <end position="87"/>
    </location>
</feature>
<gene>
    <name evidence="2" type="ORF">PoB_006299300</name>
</gene>
<comment type="caution">
    <text evidence="2">The sequence shown here is derived from an EMBL/GenBank/DDBJ whole genome shotgun (WGS) entry which is preliminary data.</text>
</comment>
<accession>A0AAV4CXA0</accession>
<dbReference type="GO" id="GO:0046983">
    <property type="term" value="F:protein dimerization activity"/>
    <property type="evidence" value="ECO:0007669"/>
    <property type="project" value="InterPro"/>
</dbReference>